<evidence type="ECO:0000313" key="3">
    <source>
        <dbReference type="Proteomes" id="UP000008066"/>
    </source>
</evidence>
<feature type="compositionally biased region" description="Polar residues" evidence="1">
    <location>
        <begin position="161"/>
        <end position="190"/>
    </location>
</feature>
<keyword evidence="3" id="KW-1185">Reference proteome</keyword>
<feature type="region of interest" description="Disordered" evidence="1">
    <location>
        <begin position="72"/>
        <end position="94"/>
    </location>
</feature>
<protein>
    <submittedName>
        <fullName evidence="2">Uncharacterized protein</fullName>
    </submittedName>
</protein>
<sequence length="263" mass="29711">MATVDALPMVSPSRDLRSARHEWKRTFKDPREKWHYGHRYLPGVHVNQIASLNETLYRNNKYMVAHNPRLHETQKTKSRPEKRRPAYRDFPKETGNRIKPRLAWGFSARNLTNQIYVQDEIDDMERFVDEEVETMDTVEGGFSPEDIQAAIAASLADAAANTESLTKEPTATEDANPTPSAVDDSPSSALNDIIEAPTPPPLPLEAFVKTTGRETERLVEREYEVLDDNGEVVKGKRVRRVLRGNKGGTSPKGDDDLEGFELI</sequence>
<dbReference type="EMBL" id="GL988041">
    <property type="protein sequence ID" value="EGS21095.1"/>
    <property type="molecule type" value="Genomic_DNA"/>
</dbReference>
<dbReference type="KEGG" id="cthr:CTHT_0029360"/>
<feature type="region of interest" description="Disordered" evidence="1">
    <location>
        <begin position="243"/>
        <end position="263"/>
    </location>
</feature>
<feature type="region of interest" description="Disordered" evidence="1">
    <location>
        <begin position="160"/>
        <end position="205"/>
    </location>
</feature>
<dbReference type="HOGENOM" id="CLU_092479_0_0_1"/>
<dbReference type="GeneID" id="18256974"/>
<dbReference type="AlphaFoldDB" id="G0S848"/>
<evidence type="ECO:0000256" key="1">
    <source>
        <dbReference type="SAM" id="MobiDB-lite"/>
    </source>
</evidence>
<dbReference type="Proteomes" id="UP000008066">
    <property type="component" value="Unassembled WGS sequence"/>
</dbReference>
<dbReference type="RefSeq" id="XP_006693391.1">
    <property type="nucleotide sequence ID" value="XM_006693328.1"/>
</dbReference>
<evidence type="ECO:0000313" key="2">
    <source>
        <dbReference type="EMBL" id="EGS21095.1"/>
    </source>
</evidence>
<organism evidence="3">
    <name type="scientific">Chaetomium thermophilum (strain DSM 1495 / CBS 144.50 / IMI 039719)</name>
    <name type="common">Thermochaetoides thermophila</name>
    <dbReference type="NCBI Taxonomy" id="759272"/>
    <lineage>
        <taxon>Eukaryota</taxon>
        <taxon>Fungi</taxon>
        <taxon>Dikarya</taxon>
        <taxon>Ascomycota</taxon>
        <taxon>Pezizomycotina</taxon>
        <taxon>Sordariomycetes</taxon>
        <taxon>Sordariomycetidae</taxon>
        <taxon>Sordariales</taxon>
        <taxon>Chaetomiaceae</taxon>
        <taxon>Thermochaetoides</taxon>
    </lineage>
</organism>
<dbReference type="OrthoDB" id="5153521at2759"/>
<accession>G0S848</accession>
<reference evidence="2 3" key="1">
    <citation type="journal article" date="2011" name="Cell">
        <title>Insight into structure and assembly of the nuclear pore complex by utilizing the genome of a eukaryotic thermophile.</title>
        <authorList>
            <person name="Amlacher S."/>
            <person name="Sarges P."/>
            <person name="Flemming D."/>
            <person name="van Noort V."/>
            <person name="Kunze R."/>
            <person name="Devos D.P."/>
            <person name="Arumugam M."/>
            <person name="Bork P."/>
            <person name="Hurt E."/>
        </authorList>
    </citation>
    <scope>NUCLEOTIDE SEQUENCE [LARGE SCALE GENOMIC DNA]</scope>
    <source>
        <strain evidence="3">DSM 1495 / CBS 144.50 / IMI 039719</strain>
    </source>
</reference>
<name>G0S848_CHATD</name>
<proteinExistence type="predicted"/>
<gene>
    <name evidence="2" type="ORF">CTHT_0029360</name>
</gene>